<protein>
    <submittedName>
        <fullName evidence="2">Uncharacterized protein</fullName>
    </submittedName>
</protein>
<dbReference type="OrthoDB" id="3346899at2"/>
<feature type="region of interest" description="Disordered" evidence="1">
    <location>
        <begin position="206"/>
        <end position="251"/>
    </location>
</feature>
<reference evidence="2 3" key="1">
    <citation type="submission" date="2018-11" db="EMBL/GenBank/DDBJ databases">
        <authorList>
            <person name="Li F."/>
        </authorList>
    </citation>
    <scope>NUCLEOTIDE SEQUENCE [LARGE SCALE GENOMIC DNA]</scope>
    <source>
        <strain evidence="2 3">KIS18-7</strain>
    </source>
</reference>
<keyword evidence="3" id="KW-1185">Reference proteome</keyword>
<evidence type="ECO:0000256" key="1">
    <source>
        <dbReference type="SAM" id="MobiDB-lite"/>
    </source>
</evidence>
<dbReference type="AlphaFoldDB" id="A0A3N0DI22"/>
<dbReference type="RefSeq" id="WP_123235522.1">
    <property type="nucleotide sequence ID" value="NZ_RJSG01000006.1"/>
</dbReference>
<evidence type="ECO:0000313" key="3">
    <source>
        <dbReference type="Proteomes" id="UP000277094"/>
    </source>
</evidence>
<accession>A0A3N0DI22</accession>
<gene>
    <name evidence="2" type="ORF">EFL95_18095</name>
</gene>
<sequence>MNKRMEAAETAAYAAAELMTEVGLTRVLGDLVSEVWGANLERYEPEERGDTTKSLGFQCSENIREIAVRRIQGGDLAAPEDHWDVPGLQFTTPRGVLTLHLPGLEIVLMKVPYAHGRSPIWEQFPNWETSSQIRDGIAKDNARVLGGSMLQSETQSELEFPEDTPIGVVRRMMVVWAGEPDASLTSAWLTVPVSWSTMTFAAKTPLWRDEAGDSPSKPVRTPKYDGPSFDQQPAVEPQIAMKPRPVAEGEA</sequence>
<dbReference type="EMBL" id="RJSG01000006">
    <property type="protein sequence ID" value="RNL75337.1"/>
    <property type="molecule type" value="Genomic_DNA"/>
</dbReference>
<evidence type="ECO:0000313" key="2">
    <source>
        <dbReference type="EMBL" id="RNL75337.1"/>
    </source>
</evidence>
<name>A0A3N0DI22_9ACTN</name>
<proteinExistence type="predicted"/>
<dbReference type="Proteomes" id="UP000277094">
    <property type="component" value="Unassembled WGS sequence"/>
</dbReference>
<comment type="caution">
    <text evidence="2">The sequence shown here is derived from an EMBL/GenBank/DDBJ whole genome shotgun (WGS) entry which is preliminary data.</text>
</comment>
<organism evidence="2 3">
    <name type="scientific">Nocardioides marmorisolisilvae</name>
    <dbReference type="NCBI Taxonomy" id="1542737"/>
    <lineage>
        <taxon>Bacteria</taxon>
        <taxon>Bacillati</taxon>
        <taxon>Actinomycetota</taxon>
        <taxon>Actinomycetes</taxon>
        <taxon>Propionibacteriales</taxon>
        <taxon>Nocardioidaceae</taxon>
        <taxon>Nocardioides</taxon>
    </lineage>
</organism>